<keyword evidence="23" id="KW-1185">Reference proteome</keyword>
<keyword evidence="15" id="KW-0902">Two-component regulatory system</keyword>
<dbReference type="AlphaFoldDB" id="A0A552WP05"/>
<dbReference type="InterPro" id="IPR011712">
    <property type="entry name" value="Sig_transdc_His_kin_sub3_dim/P"/>
</dbReference>
<dbReference type="CDD" id="cd16917">
    <property type="entry name" value="HATPase_UhpB-NarQ-NarX-like"/>
    <property type="match status" value="1"/>
</dbReference>
<comment type="function">
    <text evidence="17">Member of the two-component regulatory system NreB/NreC involved in the control of dissimilatory nitrate/nitrite reduction in response to oxygen. NreB functions as a direct oxygen sensor histidine kinase which is autophosphorylated, in the absence of oxygen, probably at the conserved histidine residue, and transfers its phosphate group probably to a conserved aspartate residue of NreC. NreB/NreC activates the expression of the nitrate (narGHJI) and nitrite (nir) reductase operons, as well as the putative nitrate transporter gene narT.</text>
</comment>
<keyword evidence="11" id="KW-0547">Nucleotide-binding</keyword>
<keyword evidence="13" id="KW-0067">ATP-binding</keyword>
<keyword evidence="20" id="KW-1133">Transmembrane helix</keyword>
<keyword evidence="14" id="KW-0408">Iron</keyword>
<evidence type="ECO:0000256" key="16">
    <source>
        <dbReference type="ARBA" id="ARBA00023014"/>
    </source>
</evidence>
<dbReference type="SUPFAM" id="SSF55874">
    <property type="entry name" value="ATPase domain of HSP90 chaperone/DNA topoisomerase II/histidine kinase"/>
    <property type="match status" value="1"/>
</dbReference>
<keyword evidence="20" id="KW-0812">Transmembrane</keyword>
<dbReference type="InterPro" id="IPR003594">
    <property type="entry name" value="HATPase_dom"/>
</dbReference>
<dbReference type="RefSeq" id="WP_143419001.1">
    <property type="nucleotide sequence ID" value="NZ_VJXR01000042.1"/>
</dbReference>
<evidence type="ECO:0000256" key="18">
    <source>
        <dbReference type="ARBA" id="ARBA00030800"/>
    </source>
</evidence>
<keyword evidence="16" id="KW-0411">Iron-sulfur</keyword>
<feature type="transmembrane region" description="Helical" evidence="20">
    <location>
        <begin position="272"/>
        <end position="295"/>
    </location>
</feature>
<protein>
    <recommendedName>
        <fullName evidence="5">Oxygen sensor histidine kinase NreB</fullName>
        <ecNumber evidence="4">2.7.13.3</ecNumber>
    </recommendedName>
    <alternativeName>
        <fullName evidence="18">Nitrogen regulation protein B</fullName>
    </alternativeName>
</protein>
<keyword evidence="6" id="KW-0004">4Fe-4S</keyword>
<dbReference type="PANTHER" id="PTHR24421">
    <property type="entry name" value="NITRATE/NITRITE SENSOR PROTEIN NARX-RELATED"/>
    <property type="match status" value="1"/>
</dbReference>
<dbReference type="Pfam" id="PF02518">
    <property type="entry name" value="HATPase_c"/>
    <property type="match status" value="1"/>
</dbReference>
<feature type="transmembrane region" description="Helical" evidence="20">
    <location>
        <begin position="215"/>
        <end position="233"/>
    </location>
</feature>
<evidence type="ECO:0000313" key="22">
    <source>
        <dbReference type="EMBL" id="TRW44515.1"/>
    </source>
</evidence>
<dbReference type="Gene3D" id="1.20.5.1930">
    <property type="match status" value="1"/>
</dbReference>
<dbReference type="InterPro" id="IPR050482">
    <property type="entry name" value="Sensor_HK_TwoCompSys"/>
</dbReference>
<feature type="transmembrane region" description="Helical" evidence="20">
    <location>
        <begin position="66"/>
        <end position="83"/>
    </location>
</feature>
<evidence type="ECO:0000256" key="1">
    <source>
        <dbReference type="ARBA" id="ARBA00000085"/>
    </source>
</evidence>
<dbReference type="EC" id="2.7.13.3" evidence="4"/>
<keyword evidence="10" id="KW-0479">Metal-binding</keyword>
<keyword evidence="7" id="KW-0963">Cytoplasm</keyword>
<feature type="region of interest" description="Disordered" evidence="19">
    <location>
        <begin position="679"/>
        <end position="704"/>
    </location>
</feature>
<dbReference type="Gene3D" id="3.30.450.40">
    <property type="match status" value="1"/>
</dbReference>
<gene>
    <name evidence="22" type="ORF">FJ693_13340</name>
</gene>
<comment type="subcellular location">
    <subcellularLocation>
        <location evidence="3">Cytoplasm</location>
    </subcellularLocation>
</comment>
<evidence type="ECO:0000256" key="8">
    <source>
        <dbReference type="ARBA" id="ARBA00022553"/>
    </source>
</evidence>
<dbReference type="PRINTS" id="PR00344">
    <property type="entry name" value="BCTRLSENSOR"/>
</dbReference>
<feature type="transmembrane region" description="Helical" evidence="20">
    <location>
        <begin position="141"/>
        <end position="160"/>
    </location>
</feature>
<dbReference type="Proteomes" id="UP000318693">
    <property type="component" value="Unassembled WGS sequence"/>
</dbReference>
<dbReference type="EMBL" id="VJXR01000042">
    <property type="protein sequence ID" value="TRW44515.1"/>
    <property type="molecule type" value="Genomic_DNA"/>
</dbReference>
<evidence type="ECO:0000259" key="21">
    <source>
        <dbReference type="PROSITE" id="PS50109"/>
    </source>
</evidence>
<dbReference type="InterPro" id="IPR036890">
    <property type="entry name" value="HATPase_C_sf"/>
</dbReference>
<keyword evidence="20" id="KW-0472">Membrane</keyword>
<evidence type="ECO:0000256" key="20">
    <source>
        <dbReference type="SAM" id="Phobius"/>
    </source>
</evidence>
<dbReference type="GO" id="GO:0046983">
    <property type="term" value="F:protein dimerization activity"/>
    <property type="evidence" value="ECO:0007669"/>
    <property type="project" value="InterPro"/>
</dbReference>
<proteinExistence type="predicted"/>
<dbReference type="InterPro" id="IPR029016">
    <property type="entry name" value="GAF-like_dom_sf"/>
</dbReference>
<evidence type="ECO:0000256" key="10">
    <source>
        <dbReference type="ARBA" id="ARBA00022723"/>
    </source>
</evidence>
<evidence type="ECO:0000256" key="14">
    <source>
        <dbReference type="ARBA" id="ARBA00023004"/>
    </source>
</evidence>
<dbReference type="SMART" id="SM00387">
    <property type="entry name" value="HATPase_c"/>
    <property type="match status" value="1"/>
</dbReference>
<dbReference type="GO" id="GO:0016020">
    <property type="term" value="C:membrane"/>
    <property type="evidence" value="ECO:0007669"/>
    <property type="project" value="InterPro"/>
</dbReference>
<evidence type="ECO:0000256" key="7">
    <source>
        <dbReference type="ARBA" id="ARBA00022490"/>
    </source>
</evidence>
<dbReference type="GO" id="GO:0046872">
    <property type="term" value="F:metal ion binding"/>
    <property type="evidence" value="ECO:0007669"/>
    <property type="project" value="UniProtKB-KW"/>
</dbReference>
<accession>A0A552WP05</accession>
<name>A0A552WP05_9MICO</name>
<dbReference type="GO" id="GO:0051539">
    <property type="term" value="F:4 iron, 4 sulfur cluster binding"/>
    <property type="evidence" value="ECO:0007669"/>
    <property type="project" value="UniProtKB-KW"/>
</dbReference>
<dbReference type="PROSITE" id="PS50109">
    <property type="entry name" value="HIS_KIN"/>
    <property type="match status" value="1"/>
</dbReference>
<evidence type="ECO:0000256" key="6">
    <source>
        <dbReference type="ARBA" id="ARBA00022485"/>
    </source>
</evidence>
<dbReference type="Pfam" id="PF07730">
    <property type="entry name" value="HisKA_3"/>
    <property type="match status" value="1"/>
</dbReference>
<evidence type="ECO:0000256" key="11">
    <source>
        <dbReference type="ARBA" id="ARBA00022741"/>
    </source>
</evidence>
<organism evidence="22 23">
    <name type="scientific">Georgenia yuyongxinii</name>
    <dbReference type="NCBI Taxonomy" id="2589797"/>
    <lineage>
        <taxon>Bacteria</taxon>
        <taxon>Bacillati</taxon>
        <taxon>Actinomycetota</taxon>
        <taxon>Actinomycetes</taxon>
        <taxon>Micrococcales</taxon>
        <taxon>Bogoriellaceae</taxon>
        <taxon>Georgenia</taxon>
    </lineage>
</organism>
<feature type="domain" description="Histidine kinase" evidence="21">
    <location>
        <begin position="490"/>
        <end position="676"/>
    </location>
</feature>
<evidence type="ECO:0000256" key="19">
    <source>
        <dbReference type="SAM" id="MobiDB-lite"/>
    </source>
</evidence>
<evidence type="ECO:0000256" key="4">
    <source>
        <dbReference type="ARBA" id="ARBA00012438"/>
    </source>
</evidence>
<feature type="transmembrane region" description="Helical" evidence="20">
    <location>
        <begin position="106"/>
        <end position="129"/>
    </location>
</feature>
<keyword evidence="8" id="KW-0597">Phosphoprotein</keyword>
<dbReference type="InterPro" id="IPR005467">
    <property type="entry name" value="His_kinase_dom"/>
</dbReference>
<sequence>MRAQRAVGTGLLLVSLVAAVWGGWAEWQHRSGEPTAVALVQVALSLVGLGWAAIGAVLTWLRPRNVLGWLMLVVGTTTQVALAEESLARLGVLGGGPAHPWDGRSAGLALTVVGGFLIFALLGLLPVLYPSGRLPGPGWRAPTVAVLTAAALMQVQWLLAELDDAWAWPFSPAPHSTQPIWLVWAPTALYAAATMAVWAGCVVRLVRARRPERQQLAWLLTAVVVILLTQSLGDSTAALWAQVAGLYLLPAAVAVGILRYRLLGIEVVLRRGLVYAALTAAIVALHAAVALVTGARLTGGALPGVVAAAVVAVGLTPVRARLQRGVDRLLYGHRSDPVRAVEDLGDRVTAAQEADLLDAVLEGVRTAVRAAGARILGPDGAVLAIAGSCATASESPLVPGLLDVAPGALDMPPGSLAVPLTVSGEPVGTLQLAPRGPGERYTAPDERLVTAMAPQVAVVVRALDLAAALEAQRDAVVDARRAERDRLRRDLHDGLGPSLTGVGLGLRALDDAVAAGDAARAREIASVLETGVSAAVTEVRRILQDLRPAPVAEHGLAAALVRGLATPGSSLAVEVTVGHLPPMPPAVEDAVYRVALEAVTNVRRHAGATRATIDVRVAGARVVLRVADDGAGFPPDAAAGLGLASMRQRADALGGELSTTTTAGGTTVVLEVPVVGTTATTATGTTGSDPDVQARPARAPAQVP</sequence>
<evidence type="ECO:0000256" key="12">
    <source>
        <dbReference type="ARBA" id="ARBA00022777"/>
    </source>
</evidence>
<dbReference type="GO" id="GO:0000155">
    <property type="term" value="F:phosphorelay sensor kinase activity"/>
    <property type="evidence" value="ECO:0007669"/>
    <property type="project" value="InterPro"/>
</dbReference>
<comment type="caution">
    <text evidence="22">The sequence shown here is derived from an EMBL/GenBank/DDBJ whole genome shotgun (WGS) entry which is preliminary data.</text>
</comment>
<feature type="transmembrane region" description="Helical" evidence="20">
    <location>
        <begin position="180"/>
        <end position="203"/>
    </location>
</feature>
<evidence type="ECO:0000313" key="23">
    <source>
        <dbReference type="Proteomes" id="UP000318693"/>
    </source>
</evidence>
<evidence type="ECO:0000256" key="3">
    <source>
        <dbReference type="ARBA" id="ARBA00004496"/>
    </source>
</evidence>
<dbReference type="GO" id="GO:0005737">
    <property type="term" value="C:cytoplasm"/>
    <property type="evidence" value="ECO:0007669"/>
    <property type="project" value="UniProtKB-SubCell"/>
</dbReference>
<evidence type="ECO:0000256" key="17">
    <source>
        <dbReference type="ARBA" id="ARBA00024827"/>
    </source>
</evidence>
<keyword evidence="9" id="KW-0808">Transferase</keyword>
<dbReference type="InterPro" id="IPR004358">
    <property type="entry name" value="Sig_transdc_His_kin-like_C"/>
</dbReference>
<evidence type="ECO:0000256" key="9">
    <source>
        <dbReference type="ARBA" id="ARBA00022679"/>
    </source>
</evidence>
<comment type="cofactor">
    <cofactor evidence="2">
        <name>[4Fe-4S] cluster</name>
        <dbReference type="ChEBI" id="CHEBI:49883"/>
    </cofactor>
</comment>
<evidence type="ECO:0000256" key="2">
    <source>
        <dbReference type="ARBA" id="ARBA00001966"/>
    </source>
</evidence>
<evidence type="ECO:0000256" key="13">
    <source>
        <dbReference type="ARBA" id="ARBA00022840"/>
    </source>
</evidence>
<dbReference type="PANTHER" id="PTHR24421:SF10">
    <property type="entry name" value="NITRATE_NITRITE SENSOR PROTEIN NARQ"/>
    <property type="match status" value="1"/>
</dbReference>
<feature type="transmembrane region" description="Helical" evidence="20">
    <location>
        <begin position="38"/>
        <end position="61"/>
    </location>
</feature>
<feature type="transmembrane region" description="Helical" evidence="20">
    <location>
        <begin position="239"/>
        <end position="260"/>
    </location>
</feature>
<evidence type="ECO:0000256" key="5">
    <source>
        <dbReference type="ARBA" id="ARBA00017322"/>
    </source>
</evidence>
<dbReference type="GO" id="GO:0005524">
    <property type="term" value="F:ATP binding"/>
    <property type="evidence" value="ECO:0007669"/>
    <property type="project" value="UniProtKB-KW"/>
</dbReference>
<evidence type="ECO:0000256" key="15">
    <source>
        <dbReference type="ARBA" id="ARBA00023012"/>
    </source>
</evidence>
<dbReference type="SUPFAM" id="SSF55781">
    <property type="entry name" value="GAF domain-like"/>
    <property type="match status" value="1"/>
</dbReference>
<dbReference type="Gene3D" id="3.30.565.10">
    <property type="entry name" value="Histidine kinase-like ATPase, C-terminal domain"/>
    <property type="match status" value="1"/>
</dbReference>
<keyword evidence="12" id="KW-0418">Kinase</keyword>
<comment type="catalytic activity">
    <reaction evidence="1">
        <text>ATP + protein L-histidine = ADP + protein N-phospho-L-histidine.</text>
        <dbReference type="EC" id="2.7.13.3"/>
    </reaction>
</comment>
<reference evidence="22 23" key="1">
    <citation type="submission" date="2019-07" db="EMBL/GenBank/DDBJ databases">
        <title>Georgenia wutianyii sp. nov. and Georgenia *** sp. nov. isolated from plateau pika (Ochotona curzoniae) in the Qinghai-Tibet plateau of China.</title>
        <authorList>
            <person name="Tian Z."/>
        </authorList>
    </citation>
    <scope>NUCLEOTIDE SEQUENCE [LARGE SCALE GENOMIC DNA]</scope>
    <source>
        <strain evidence="22 23">Z446</strain>
    </source>
</reference>